<dbReference type="InterPro" id="IPR050563">
    <property type="entry name" value="4-hydroxybenzoyl-CoA_TE"/>
</dbReference>
<dbReference type="AlphaFoldDB" id="A0A7W3IVR9"/>
<name>A0A7W3IVR9_9ACTN</name>
<comment type="caution">
    <text evidence="1">The sequence shown here is derived from an EMBL/GenBank/DDBJ whole genome shotgun (WGS) entry which is preliminary data.</text>
</comment>
<dbReference type="PANTHER" id="PTHR31793:SF24">
    <property type="entry name" value="LONG-CHAIN ACYL-COA THIOESTERASE FADM"/>
    <property type="match status" value="1"/>
</dbReference>
<dbReference type="RefSeq" id="WP_182561679.1">
    <property type="nucleotide sequence ID" value="NZ_JACGWT010000006.1"/>
</dbReference>
<dbReference type="Proteomes" id="UP000523079">
    <property type="component" value="Unassembled WGS sequence"/>
</dbReference>
<dbReference type="Pfam" id="PF13279">
    <property type="entry name" value="4HBT_2"/>
    <property type="match status" value="2"/>
</dbReference>
<dbReference type="EMBL" id="JACGWT010000006">
    <property type="protein sequence ID" value="MBA8796104.1"/>
    <property type="molecule type" value="Genomic_DNA"/>
</dbReference>
<organism evidence="1 2">
    <name type="scientific">Microlunatus kandeliicorticis</name>
    <dbReference type="NCBI Taxonomy" id="1759536"/>
    <lineage>
        <taxon>Bacteria</taxon>
        <taxon>Bacillati</taxon>
        <taxon>Actinomycetota</taxon>
        <taxon>Actinomycetes</taxon>
        <taxon>Propionibacteriales</taxon>
        <taxon>Propionibacteriaceae</taxon>
        <taxon>Microlunatus</taxon>
    </lineage>
</organism>
<dbReference type="SUPFAM" id="SSF54637">
    <property type="entry name" value="Thioesterase/thiol ester dehydrase-isomerase"/>
    <property type="match status" value="2"/>
</dbReference>
<dbReference type="GO" id="GO:0047617">
    <property type="term" value="F:fatty acyl-CoA hydrolase activity"/>
    <property type="evidence" value="ECO:0007669"/>
    <property type="project" value="TreeGrafter"/>
</dbReference>
<protein>
    <submittedName>
        <fullName evidence="1">Acyl-CoA thioester hydrolase</fullName>
        <ecNumber evidence="1">3.1.2.-</ecNumber>
    </submittedName>
</protein>
<dbReference type="EC" id="3.1.2.-" evidence="1"/>
<gene>
    <name evidence="1" type="ORF">FHX74_003745</name>
</gene>
<sequence length="286" mass="31695">MPHRYDCPLRWADLNAAGHVDHCVVVDYLQEARVELLTSQPAPLGVMLDEGVLVTAHHVEYLEQVFAGPVPLRIDLWVDQVGGARFSISYRLSDVSGPEPRLVARARTFLVSYDLRAGAMRRLTAEERQQLTAMAEPPVELSPLPRPGVLPADAHRASARTRWSEMDVYGHVNNVKFFDYVSEARNLLLAAVTGLDPAAPGTPEVGWVVARQDLDYLLPIDFRRAPYEVRTAVEQVGRSSARLAAEIVDPDDGRRFARAVSVVVRVDPGTGRSTPWTDDERTALGR</sequence>
<dbReference type="InterPro" id="IPR029069">
    <property type="entry name" value="HotDog_dom_sf"/>
</dbReference>
<evidence type="ECO:0000313" key="1">
    <source>
        <dbReference type="EMBL" id="MBA8796104.1"/>
    </source>
</evidence>
<dbReference type="PANTHER" id="PTHR31793">
    <property type="entry name" value="4-HYDROXYBENZOYL-COA THIOESTERASE FAMILY MEMBER"/>
    <property type="match status" value="1"/>
</dbReference>
<keyword evidence="2" id="KW-1185">Reference proteome</keyword>
<evidence type="ECO:0000313" key="2">
    <source>
        <dbReference type="Proteomes" id="UP000523079"/>
    </source>
</evidence>
<dbReference type="Gene3D" id="3.10.129.10">
    <property type="entry name" value="Hotdog Thioesterase"/>
    <property type="match status" value="2"/>
</dbReference>
<proteinExistence type="predicted"/>
<reference evidence="1 2" key="1">
    <citation type="submission" date="2020-07" db="EMBL/GenBank/DDBJ databases">
        <title>Sequencing the genomes of 1000 actinobacteria strains.</title>
        <authorList>
            <person name="Klenk H.-P."/>
        </authorList>
    </citation>
    <scope>NUCLEOTIDE SEQUENCE [LARGE SCALE GENOMIC DNA]</scope>
    <source>
        <strain evidence="1 2">DSM 100723</strain>
    </source>
</reference>
<accession>A0A7W3IVR9</accession>
<dbReference type="CDD" id="cd00586">
    <property type="entry name" value="4HBT"/>
    <property type="match status" value="2"/>
</dbReference>
<keyword evidence="1" id="KW-0378">Hydrolase</keyword>